<reference evidence="3 5" key="1">
    <citation type="journal article" date="2011" name="Nature">
        <title>The Medicago genome provides insight into the evolution of rhizobial symbioses.</title>
        <authorList>
            <person name="Young N.D."/>
            <person name="Debelle F."/>
            <person name="Oldroyd G.E."/>
            <person name="Geurts R."/>
            <person name="Cannon S.B."/>
            <person name="Udvardi M.K."/>
            <person name="Benedito V.A."/>
            <person name="Mayer K.F."/>
            <person name="Gouzy J."/>
            <person name="Schoof H."/>
            <person name="Van de Peer Y."/>
            <person name="Proost S."/>
            <person name="Cook D.R."/>
            <person name="Meyers B.C."/>
            <person name="Spannagl M."/>
            <person name="Cheung F."/>
            <person name="De Mita S."/>
            <person name="Krishnakumar V."/>
            <person name="Gundlach H."/>
            <person name="Zhou S."/>
            <person name="Mudge J."/>
            <person name="Bharti A.K."/>
            <person name="Murray J.D."/>
            <person name="Naoumkina M.A."/>
            <person name="Rosen B."/>
            <person name="Silverstein K.A."/>
            <person name="Tang H."/>
            <person name="Rombauts S."/>
            <person name="Zhao P.X."/>
            <person name="Zhou P."/>
            <person name="Barbe V."/>
            <person name="Bardou P."/>
            <person name="Bechner M."/>
            <person name="Bellec A."/>
            <person name="Berger A."/>
            <person name="Berges H."/>
            <person name="Bidwell S."/>
            <person name="Bisseling T."/>
            <person name="Choisne N."/>
            <person name="Couloux A."/>
            <person name="Denny R."/>
            <person name="Deshpande S."/>
            <person name="Dai X."/>
            <person name="Doyle J.J."/>
            <person name="Dudez A.M."/>
            <person name="Farmer A.D."/>
            <person name="Fouteau S."/>
            <person name="Franken C."/>
            <person name="Gibelin C."/>
            <person name="Gish J."/>
            <person name="Goldstein S."/>
            <person name="Gonzalez A.J."/>
            <person name="Green P.J."/>
            <person name="Hallab A."/>
            <person name="Hartog M."/>
            <person name="Hua A."/>
            <person name="Humphray S.J."/>
            <person name="Jeong D.H."/>
            <person name="Jing Y."/>
            <person name="Jocker A."/>
            <person name="Kenton S.M."/>
            <person name="Kim D.J."/>
            <person name="Klee K."/>
            <person name="Lai H."/>
            <person name="Lang C."/>
            <person name="Lin S."/>
            <person name="Macmil S.L."/>
            <person name="Magdelenat G."/>
            <person name="Matthews L."/>
            <person name="McCorrison J."/>
            <person name="Monaghan E.L."/>
            <person name="Mun J.H."/>
            <person name="Najar F.Z."/>
            <person name="Nicholson C."/>
            <person name="Noirot C."/>
            <person name="O'Bleness M."/>
            <person name="Paule C.R."/>
            <person name="Poulain J."/>
            <person name="Prion F."/>
            <person name="Qin B."/>
            <person name="Qu C."/>
            <person name="Retzel E.F."/>
            <person name="Riddle C."/>
            <person name="Sallet E."/>
            <person name="Samain S."/>
            <person name="Samson N."/>
            <person name="Sanders I."/>
            <person name="Saurat O."/>
            <person name="Scarpelli C."/>
            <person name="Schiex T."/>
            <person name="Segurens B."/>
            <person name="Severin A.J."/>
            <person name="Sherrier D.J."/>
            <person name="Shi R."/>
            <person name="Sims S."/>
            <person name="Singer S.R."/>
            <person name="Sinharoy S."/>
            <person name="Sterck L."/>
            <person name="Viollet A."/>
            <person name="Wang B.B."/>
            <person name="Wang K."/>
            <person name="Wang M."/>
            <person name="Wang X."/>
            <person name="Warfsmann J."/>
            <person name="Weissenbach J."/>
            <person name="White D.D."/>
            <person name="White J.D."/>
            <person name="Wiley G.B."/>
            <person name="Wincker P."/>
            <person name="Xing Y."/>
            <person name="Yang L."/>
            <person name="Yao Z."/>
            <person name="Ying F."/>
            <person name="Zhai J."/>
            <person name="Zhou L."/>
            <person name="Zuber A."/>
            <person name="Denarie J."/>
            <person name="Dixon R.A."/>
            <person name="May G.D."/>
            <person name="Schwartz D.C."/>
            <person name="Rogers J."/>
            <person name="Quetier F."/>
            <person name="Town C.D."/>
            <person name="Roe B.A."/>
        </authorList>
    </citation>
    <scope>NUCLEOTIDE SEQUENCE [LARGE SCALE GENOMIC DNA]</scope>
    <source>
        <strain evidence="3">A17</strain>
        <strain evidence="4 5">cv. Jemalong A17</strain>
    </source>
</reference>
<organism evidence="3 5">
    <name type="scientific">Medicago truncatula</name>
    <name type="common">Barrel medic</name>
    <name type="synonym">Medicago tribuloides</name>
    <dbReference type="NCBI Taxonomy" id="3880"/>
    <lineage>
        <taxon>Eukaryota</taxon>
        <taxon>Viridiplantae</taxon>
        <taxon>Streptophyta</taxon>
        <taxon>Embryophyta</taxon>
        <taxon>Tracheophyta</taxon>
        <taxon>Spermatophyta</taxon>
        <taxon>Magnoliopsida</taxon>
        <taxon>eudicotyledons</taxon>
        <taxon>Gunneridae</taxon>
        <taxon>Pentapetalae</taxon>
        <taxon>rosids</taxon>
        <taxon>fabids</taxon>
        <taxon>Fabales</taxon>
        <taxon>Fabaceae</taxon>
        <taxon>Papilionoideae</taxon>
        <taxon>50 kb inversion clade</taxon>
        <taxon>NPAAA clade</taxon>
        <taxon>Hologalegina</taxon>
        <taxon>IRL clade</taxon>
        <taxon>Trifolieae</taxon>
        <taxon>Medicago</taxon>
    </lineage>
</organism>
<protein>
    <recommendedName>
        <fullName evidence="2">DUF3444 domain-containing protein</fullName>
    </recommendedName>
</protein>
<evidence type="ECO:0000256" key="1">
    <source>
        <dbReference type="SAM" id="MobiDB-lite"/>
    </source>
</evidence>
<dbReference type="HOGENOM" id="CLU_1680550_0_0_1"/>
<reference evidence="4" key="3">
    <citation type="submission" date="2015-04" db="UniProtKB">
        <authorList>
            <consortium name="EnsemblPlants"/>
        </authorList>
    </citation>
    <scope>IDENTIFICATION</scope>
    <source>
        <strain evidence="4">cv. Jemalong A17</strain>
    </source>
</reference>
<dbReference type="PANTHER" id="PTHR44137:SF51">
    <property type="entry name" value="MOLECULAR CHAPERONE HSP40_DNAJ FAMILY PROTEIN"/>
    <property type="match status" value="1"/>
</dbReference>
<dbReference type="STRING" id="3880.A0A072UMP1"/>
<dbReference type="Pfam" id="PF11926">
    <property type="entry name" value="DUF3444"/>
    <property type="match status" value="1"/>
</dbReference>
<evidence type="ECO:0000313" key="5">
    <source>
        <dbReference type="Proteomes" id="UP000002051"/>
    </source>
</evidence>
<name>A0A072UMP1_MEDTR</name>
<evidence type="ECO:0000259" key="2">
    <source>
        <dbReference type="Pfam" id="PF11926"/>
    </source>
</evidence>
<reference evidence="3 5" key="2">
    <citation type="journal article" date="2014" name="BMC Genomics">
        <title>An improved genome release (version Mt4.0) for the model legume Medicago truncatula.</title>
        <authorList>
            <person name="Tang H."/>
            <person name="Krishnakumar V."/>
            <person name="Bidwell S."/>
            <person name="Rosen B."/>
            <person name="Chan A."/>
            <person name="Zhou S."/>
            <person name="Gentzbittel L."/>
            <person name="Childs K.L."/>
            <person name="Yandell M."/>
            <person name="Gundlach H."/>
            <person name="Mayer K.F."/>
            <person name="Schwartz D.C."/>
            <person name="Town C.D."/>
        </authorList>
    </citation>
    <scope>GENOME REANNOTATION</scope>
    <source>
        <strain evidence="3">A17</strain>
        <strain evidence="4 5">cv. Jemalong A17</strain>
    </source>
</reference>
<keyword evidence="5" id="KW-1185">Reference proteome</keyword>
<dbReference type="PANTHER" id="PTHR44137">
    <property type="entry name" value="BNAC03G44070D PROTEIN"/>
    <property type="match status" value="1"/>
</dbReference>
<dbReference type="EMBL" id="CM001220">
    <property type="protein sequence ID" value="KEH30323.1"/>
    <property type="molecule type" value="Genomic_DNA"/>
</dbReference>
<dbReference type="InterPro" id="IPR024593">
    <property type="entry name" value="DUF3444"/>
</dbReference>
<gene>
    <name evidence="3" type="ordered locus">MTR_4g067180</name>
</gene>
<accession>A0A072UMP1</accession>
<feature type="region of interest" description="Disordered" evidence="1">
    <location>
        <begin position="1"/>
        <end position="33"/>
    </location>
</feature>
<dbReference type="EnsemblPlants" id="KEH30323">
    <property type="protein sequence ID" value="KEH30323"/>
    <property type="gene ID" value="MTR_4g067180"/>
</dbReference>
<dbReference type="Proteomes" id="UP000002051">
    <property type="component" value="Chromosome 4"/>
</dbReference>
<feature type="domain" description="DUF3444" evidence="2">
    <location>
        <begin position="121"/>
        <end position="156"/>
    </location>
</feature>
<dbReference type="AlphaFoldDB" id="A0A072UMP1"/>
<sequence length="157" mass="18167">MACHPHHPIQPTPGSHQKSPRFDPHQNHGNLGLEHSWRRKHSPAEIDLLLFSESTISFGPDFTQLIKTDIVHQAFYGSPSTHRNSYDSLSTHQDIFAEKARKEILKKLDEWKESQANVFVSMNVPDPDFHDFDGDQIEDYLGENQVWVVYDDEDDMQ</sequence>
<evidence type="ECO:0000313" key="4">
    <source>
        <dbReference type="EnsemblPlants" id="KEH30323"/>
    </source>
</evidence>
<proteinExistence type="predicted"/>
<evidence type="ECO:0000313" key="3">
    <source>
        <dbReference type="EMBL" id="KEH30323.1"/>
    </source>
</evidence>